<dbReference type="GO" id="GO:0005634">
    <property type="term" value="C:nucleus"/>
    <property type="evidence" value="ECO:0007669"/>
    <property type="project" value="UniProtKB-SubCell"/>
</dbReference>
<organism evidence="10 11">
    <name type="scientific">Loxostege sticticalis</name>
    <name type="common">Beet webworm moth</name>
    <dbReference type="NCBI Taxonomy" id="481309"/>
    <lineage>
        <taxon>Eukaryota</taxon>
        <taxon>Metazoa</taxon>
        <taxon>Ecdysozoa</taxon>
        <taxon>Arthropoda</taxon>
        <taxon>Hexapoda</taxon>
        <taxon>Insecta</taxon>
        <taxon>Pterygota</taxon>
        <taxon>Neoptera</taxon>
        <taxon>Endopterygota</taxon>
        <taxon>Lepidoptera</taxon>
        <taxon>Glossata</taxon>
        <taxon>Ditrysia</taxon>
        <taxon>Pyraloidea</taxon>
        <taxon>Crambidae</taxon>
        <taxon>Pyraustinae</taxon>
        <taxon>Loxostege</taxon>
    </lineage>
</organism>
<evidence type="ECO:0000256" key="3">
    <source>
        <dbReference type="ARBA" id="ARBA00022737"/>
    </source>
</evidence>
<gene>
    <name evidence="10" type="ORF">ABMA28_012858</name>
</gene>
<proteinExistence type="predicted"/>
<dbReference type="SUPFAM" id="SSF57667">
    <property type="entry name" value="beta-beta-alpha zinc fingers"/>
    <property type="match status" value="1"/>
</dbReference>
<evidence type="ECO:0000256" key="2">
    <source>
        <dbReference type="ARBA" id="ARBA00022723"/>
    </source>
</evidence>
<dbReference type="InterPro" id="IPR050888">
    <property type="entry name" value="ZnF_C2H2-type_TF"/>
</dbReference>
<dbReference type="EMBL" id="JBEDNZ010000031">
    <property type="protein sequence ID" value="KAL0808376.1"/>
    <property type="molecule type" value="Genomic_DNA"/>
</dbReference>
<keyword evidence="6" id="KW-0539">Nucleus</keyword>
<evidence type="ECO:0000313" key="10">
    <source>
        <dbReference type="EMBL" id="KAL0808376.1"/>
    </source>
</evidence>
<dbReference type="InterPro" id="IPR036236">
    <property type="entry name" value="Znf_C2H2_sf"/>
</dbReference>
<keyword evidence="3" id="KW-0677">Repeat</keyword>
<keyword evidence="4 7" id="KW-0863">Zinc-finger</keyword>
<comment type="subcellular location">
    <subcellularLocation>
        <location evidence="1">Nucleus</location>
    </subcellularLocation>
</comment>
<keyword evidence="5" id="KW-0862">Zinc</keyword>
<feature type="region of interest" description="Disordered" evidence="8">
    <location>
        <begin position="1"/>
        <end position="25"/>
    </location>
</feature>
<dbReference type="InterPro" id="IPR013087">
    <property type="entry name" value="Znf_C2H2_type"/>
</dbReference>
<feature type="domain" description="C2H2-type" evidence="9">
    <location>
        <begin position="414"/>
        <end position="441"/>
    </location>
</feature>
<evidence type="ECO:0000256" key="5">
    <source>
        <dbReference type="ARBA" id="ARBA00022833"/>
    </source>
</evidence>
<keyword evidence="2" id="KW-0479">Metal-binding</keyword>
<dbReference type="PROSITE" id="PS50157">
    <property type="entry name" value="ZINC_FINGER_C2H2_2"/>
    <property type="match status" value="3"/>
</dbReference>
<dbReference type="PROSITE" id="PS00028">
    <property type="entry name" value="ZINC_FINGER_C2H2_1"/>
    <property type="match status" value="4"/>
</dbReference>
<dbReference type="Proteomes" id="UP001549921">
    <property type="component" value="Unassembled WGS sequence"/>
</dbReference>
<evidence type="ECO:0000256" key="8">
    <source>
        <dbReference type="SAM" id="MobiDB-lite"/>
    </source>
</evidence>
<protein>
    <recommendedName>
        <fullName evidence="9">C2H2-type domain-containing protein</fullName>
    </recommendedName>
</protein>
<evidence type="ECO:0000256" key="7">
    <source>
        <dbReference type="PROSITE-ProRule" id="PRU00042"/>
    </source>
</evidence>
<evidence type="ECO:0000256" key="6">
    <source>
        <dbReference type="ARBA" id="ARBA00023242"/>
    </source>
</evidence>
<comment type="caution">
    <text evidence="10">The sequence shown here is derived from an EMBL/GenBank/DDBJ whole genome shotgun (WGS) entry which is preliminary data.</text>
</comment>
<evidence type="ECO:0000256" key="4">
    <source>
        <dbReference type="ARBA" id="ARBA00022771"/>
    </source>
</evidence>
<dbReference type="Gene3D" id="3.30.160.60">
    <property type="entry name" value="Classic Zinc Finger"/>
    <property type="match status" value="1"/>
</dbReference>
<evidence type="ECO:0000256" key="1">
    <source>
        <dbReference type="ARBA" id="ARBA00004123"/>
    </source>
</evidence>
<sequence>MKHKIKSKRHCESDSSSDSDAPLVELRRSSSKSSLFKYSEEKCEFCDKSFNNNYNMLVHNATHIIIPLINQKLHKCSQCIQHFNSIESLAWHAMKSHPYISDNKDYLPKLLQSFIQRQPVTVLTKEPFLSKGSNKFNGETDAQVRMNGEQDNVPEILQSLVKKEPVTMLTKLEDPIITENEKILQSFVKNEPVTLLKKESFEIENDESENDCITVFDSDDDENNEVNDIDIKSEIEFEHVNIDGYREERNPKIKDRIKFEDEDDEIIELNDLIIPTSIQNPPSNLRRNAIIIGNKPNVRESIEKDNVRYESIHNDELKKPGMFRCKKCSVMFPNRYEAIIHETTHLKRKRSHPFLCVYCDWYVGCSPSSLVLHKKLKHPDKPYHHAKSKFSKCSDCGLSYHNRYRHRKNYHNEYECKHCDAVFTSINEWNQHKLVHSRQEVAVSSEAVSSVQETWLIKTVKVCEFCYHWFKERSNLKYQHVKHYFKLGERMPCERCDKLFFELRIVRMRWRKGKQNPLKRSETTEVKKPKKSLSNSDRLKNVQMRLQKMKWLNKF</sequence>
<dbReference type="SMART" id="SM00355">
    <property type="entry name" value="ZnF_C2H2"/>
    <property type="match status" value="5"/>
</dbReference>
<evidence type="ECO:0000259" key="9">
    <source>
        <dbReference type="PROSITE" id="PS50157"/>
    </source>
</evidence>
<feature type="domain" description="C2H2-type" evidence="9">
    <location>
        <begin position="323"/>
        <end position="350"/>
    </location>
</feature>
<feature type="domain" description="C2H2-type" evidence="9">
    <location>
        <begin position="41"/>
        <end position="63"/>
    </location>
</feature>
<name>A0ABD0S2S5_LOXSC</name>
<evidence type="ECO:0000313" key="11">
    <source>
        <dbReference type="Proteomes" id="UP001549921"/>
    </source>
</evidence>
<accession>A0ABD0S2S5</accession>
<feature type="region of interest" description="Disordered" evidence="8">
    <location>
        <begin position="516"/>
        <end position="535"/>
    </location>
</feature>
<dbReference type="PANTHER" id="PTHR24406">
    <property type="entry name" value="TRANSCRIPTIONAL REPRESSOR CTCFL-RELATED"/>
    <property type="match status" value="1"/>
</dbReference>
<reference evidence="10 11" key="1">
    <citation type="submission" date="2024-06" db="EMBL/GenBank/DDBJ databases">
        <title>A chromosome-level genome assembly of beet webworm, Loxostege sticticalis.</title>
        <authorList>
            <person name="Zhang Y."/>
        </authorList>
    </citation>
    <scope>NUCLEOTIDE SEQUENCE [LARGE SCALE GENOMIC DNA]</scope>
    <source>
        <strain evidence="10">AQ028</strain>
        <tissue evidence="10">Male pupae</tissue>
    </source>
</reference>
<dbReference type="GO" id="GO:0008270">
    <property type="term" value="F:zinc ion binding"/>
    <property type="evidence" value="ECO:0007669"/>
    <property type="project" value="UniProtKB-KW"/>
</dbReference>
<dbReference type="AlphaFoldDB" id="A0ABD0S2S5"/>